<evidence type="ECO:0000313" key="5">
    <source>
        <dbReference type="RefSeq" id="XP_064071893.1"/>
    </source>
</evidence>
<evidence type="ECO:0000313" key="2">
    <source>
        <dbReference type="Proteomes" id="UP001652626"/>
    </source>
</evidence>
<dbReference type="AlphaFoldDB" id="A0A8B8I155"/>
<keyword evidence="2" id="KW-1185">Reference proteome</keyword>
<evidence type="ECO:0000313" key="3">
    <source>
        <dbReference type="RefSeq" id="XP_026489811.2"/>
    </source>
</evidence>
<dbReference type="RefSeq" id="XP_026489811.2">
    <property type="nucleotide sequence ID" value="XM_026634026.2"/>
</dbReference>
<dbReference type="OrthoDB" id="7315582at2759"/>
<evidence type="ECO:0000313" key="6">
    <source>
        <dbReference type="RefSeq" id="XP_064071894.1"/>
    </source>
</evidence>
<dbReference type="RefSeq" id="XP_064071893.1">
    <property type="nucleotide sequence ID" value="XM_064215823.1"/>
</dbReference>
<evidence type="ECO:0000313" key="4">
    <source>
        <dbReference type="RefSeq" id="XP_064071892.1"/>
    </source>
</evidence>
<accession>A0A8B8I155</accession>
<gene>
    <name evidence="3 4 5 6" type="primary">LOC113396187</name>
</gene>
<proteinExistence type="predicted"/>
<dbReference type="OMA" id="LADFTNH"/>
<dbReference type="GeneID" id="113396187"/>
<sequence>MAIGRSFCRAITSHRWRATLALLAFATLLTLRVPRSSSLGADFPQHSPSSLAHFLADFSNHPRLYSHITGSWGVEEEMNNYTSWRYVVSYECGARCTGRVELSAHDDASQHRVRVHDTRCSKLPLLPWPQTCQTSVTETVITSRSGGGAHLEEVARVQCGALALAAGCDVRAARRDHLRALRAELARQL</sequence>
<protein>
    <submittedName>
        <fullName evidence="3 4">Uncharacterized protein LOC113396187</fullName>
    </submittedName>
</protein>
<dbReference type="RefSeq" id="XP_064071894.1">
    <property type="nucleotide sequence ID" value="XM_064215824.1"/>
</dbReference>
<dbReference type="Proteomes" id="UP001652626">
    <property type="component" value="Chromosome 9"/>
</dbReference>
<dbReference type="RefSeq" id="XP_064071892.1">
    <property type="nucleotide sequence ID" value="XM_064215822.1"/>
</dbReference>
<feature type="chain" id="PRO_5045020284" evidence="1">
    <location>
        <begin position="33"/>
        <end position="189"/>
    </location>
</feature>
<keyword evidence="1" id="KW-0732">Signal</keyword>
<feature type="signal peptide" evidence="1">
    <location>
        <begin position="1"/>
        <end position="32"/>
    </location>
</feature>
<organism evidence="2 3">
    <name type="scientific">Vanessa tameamea</name>
    <name type="common">Kamehameha butterfly</name>
    <dbReference type="NCBI Taxonomy" id="334116"/>
    <lineage>
        <taxon>Eukaryota</taxon>
        <taxon>Metazoa</taxon>
        <taxon>Ecdysozoa</taxon>
        <taxon>Arthropoda</taxon>
        <taxon>Hexapoda</taxon>
        <taxon>Insecta</taxon>
        <taxon>Pterygota</taxon>
        <taxon>Neoptera</taxon>
        <taxon>Endopterygota</taxon>
        <taxon>Lepidoptera</taxon>
        <taxon>Glossata</taxon>
        <taxon>Ditrysia</taxon>
        <taxon>Papilionoidea</taxon>
        <taxon>Nymphalidae</taxon>
        <taxon>Nymphalinae</taxon>
        <taxon>Vanessa</taxon>
    </lineage>
</organism>
<evidence type="ECO:0000256" key="1">
    <source>
        <dbReference type="SAM" id="SignalP"/>
    </source>
</evidence>
<reference evidence="3 4" key="1">
    <citation type="submission" date="2025-05" db="UniProtKB">
        <authorList>
            <consortium name="RefSeq"/>
        </authorList>
    </citation>
    <scope>IDENTIFICATION</scope>
    <source>
        <tissue evidence="3 4">Whole body</tissue>
    </source>
</reference>
<name>A0A8B8I155_VANTA</name>